<dbReference type="InterPro" id="IPR004568">
    <property type="entry name" value="Ppantetheine-prot_Trfase_dom"/>
</dbReference>
<dbReference type="InterPro" id="IPR008278">
    <property type="entry name" value="4-PPantetheinyl_Trfase_dom"/>
</dbReference>
<dbReference type="GO" id="GO:0006633">
    <property type="term" value="P:fatty acid biosynthetic process"/>
    <property type="evidence" value="ECO:0007669"/>
    <property type="project" value="UniProtKB-UniRule"/>
</dbReference>
<dbReference type="EC" id="2.7.8.7" evidence="8"/>
<name>D3PD32_DEFDS</name>
<evidence type="ECO:0000256" key="6">
    <source>
        <dbReference type="ARBA" id="ARBA00023098"/>
    </source>
</evidence>
<dbReference type="KEGG" id="ddf:DEFDS_1035"/>
<evidence type="ECO:0000256" key="4">
    <source>
        <dbReference type="ARBA" id="ARBA00022832"/>
    </source>
</evidence>
<keyword evidence="4 8" id="KW-0276">Fatty acid metabolism</keyword>
<comment type="catalytic activity">
    <reaction evidence="8">
        <text>apo-[ACP] + CoA = holo-[ACP] + adenosine 3',5'-bisphosphate + H(+)</text>
        <dbReference type="Rhea" id="RHEA:12068"/>
        <dbReference type="Rhea" id="RHEA-COMP:9685"/>
        <dbReference type="Rhea" id="RHEA-COMP:9690"/>
        <dbReference type="ChEBI" id="CHEBI:15378"/>
        <dbReference type="ChEBI" id="CHEBI:29999"/>
        <dbReference type="ChEBI" id="CHEBI:57287"/>
        <dbReference type="ChEBI" id="CHEBI:58343"/>
        <dbReference type="ChEBI" id="CHEBI:64479"/>
        <dbReference type="EC" id="2.7.8.7"/>
    </reaction>
</comment>
<comment type="function">
    <text evidence="8">Transfers the 4'-phosphopantetheine moiety from coenzyme A to a Ser of acyl-carrier-protein.</text>
</comment>
<dbReference type="AlphaFoldDB" id="D3PD32"/>
<dbReference type="HOGENOM" id="CLU_089696_1_2_0"/>
<keyword evidence="5 8" id="KW-0460">Magnesium</keyword>
<evidence type="ECO:0000256" key="1">
    <source>
        <dbReference type="ARBA" id="ARBA00022516"/>
    </source>
</evidence>
<dbReference type="InterPro" id="IPR037143">
    <property type="entry name" value="4-PPantetheinyl_Trfase_dom_sf"/>
</dbReference>
<evidence type="ECO:0000259" key="9">
    <source>
        <dbReference type="Pfam" id="PF01648"/>
    </source>
</evidence>
<keyword evidence="11" id="KW-1185">Reference proteome</keyword>
<evidence type="ECO:0000313" key="10">
    <source>
        <dbReference type="EMBL" id="BAI80505.1"/>
    </source>
</evidence>
<dbReference type="STRING" id="639282.DEFDS_1035"/>
<gene>
    <name evidence="8" type="primary">acpS</name>
    <name evidence="10" type="ordered locus">DEFDS_1035</name>
</gene>
<proteinExistence type="inferred from homology"/>
<dbReference type="Gene3D" id="3.90.470.20">
    <property type="entry name" value="4'-phosphopantetheinyl transferase domain"/>
    <property type="match status" value="1"/>
</dbReference>
<keyword evidence="3 8" id="KW-0479">Metal-binding</keyword>
<reference evidence="10 11" key="1">
    <citation type="journal article" date="2010" name="DNA Res.">
        <title>Bacterial lifestyle in a deep-sea hydrothermal vent chimney revealed by the genome sequence of the thermophilic bacterium Deferribacter desulfuricans SSM1.</title>
        <authorList>
            <person name="Takaki Y."/>
            <person name="Shimamura S."/>
            <person name="Nakagawa S."/>
            <person name="Fukuhara Y."/>
            <person name="Horikawa H."/>
            <person name="Ankai A."/>
            <person name="Harada T."/>
            <person name="Hosoyama A."/>
            <person name="Oguchi A."/>
            <person name="Fukui S."/>
            <person name="Fujita N."/>
            <person name="Takami H."/>
            <person name="Takai K."/>
        </authorList>
    </citation>
    <scope>NUCLEOTIDE SEQUENCE [LARGE SCALE GENOMIC DNA]</scope>
    <source>
        <strain evidence="11">DSM 14783 / JCM 11476 / NBRC 101012 / SSM1</strain>
    </source>
</reference>
<evidence type="ECO:0000256" key="2">
    <source>
        <dbReference type="ARBA" id="ARBA00022679"/>
    </source>
</evidence>
<evidence type="ECO:0000256" key="8">
    <source>
        <dbReference type="HAMAP-Rule" id="MF_00101"/>
    </source>
</evidence>
<dbReference type="InterPro" id="IPR002582">
    <property type="entry name" value="ACPS"/>
</dbReference>
<organism evidence="10 11">
    <name type="scientific">Deferribacter desulfuricans (strain DSM 14783 / JCM 11476 / NBRC 101012 / SSM1)</name>
    <dbReference type="NCBI Taxonomy" id="639282"/>
    <lineage>
        <taxon>Bacteria</taxon>
        <taxon>Pseudomonadati</taxon>
        <taxon>Deferribacterota</taxon>
        <taxon>Deferribacteres</taxon>
        <taxon>Deferribacterales</taxon>
        <taxon>Deferribacteraceae</taxon>
        <taxon>Deferribacter</taxon>
    </lineage>
</organism>
<dbReference type="GO" id="GO:0008897">
    <property type="term" value="F:holo-[acyl-carrier-protein] synthase activity"/>
    <property type="evidence" value="ECO:0007669"/>
    <property type="project" value="UniProtKB-UniRule"/>
</dbReference>
<dbReference type="NCBIfam" id="TIGR00516">
    <property type="entry name" value="acpS"/>
    <property type="match status" value="1"/>
</dbReference>
<comment type="similarity">
    <text evidence="8">Belongs to the P-Pant transferase superfamily. AcpS family.</text>
</comment>
<keyword evidence="6 8" id="KW-0443">Lipid metabolism</keyword>
<dbReference type="eggNOG" id="COG0736">
    <property type="taxonomic scope" value="Bacteria"/>
</dbReference>
<accession>D3PD32</accession>
<evidence type="ECO:0000256" key="3">
    <source>
        <dbReference type="ARBA" id="ARBA00022723"/>
    </source>
</evidence>
<feature type="domain" description="4'-phosphopantetheinyl transferase" evidence="9">
    <location>
        <begin position="2"/>
        <end position="108"/>
    </location>
</feature>
<dbReference type="RefSeq" id="WP_013007752.1">
    <property type="nucleotide sequence ID" value="NC_013939.1"/>
</dbReference>
<protein>
    <recommendedName>
        <fullName evidence="8">Holo-[acyl-carrier-protein] synthase</fullName>
        <shortName evidence="8">Holo-ACP synthase</shortName>
        <ecNumber evidence="8">2.7.8.7</ecNumber>
    </recommendedName>
    <alternativeName>
        <fullName evidence="8">4'-phosphopantetheinyl transferase AcpS</fullName>
    </alternativeName>
</protein>
<dbReference type="GO" id="GO:0000287">
    <property type="term" value="F:magnesium ion binding"/>
    <property type="evidence" value="ECO:0007669"/>
    <property type="project" value="UniProtKB-UniRule"/>
</dbReference>
<comment type="cofactor">
    <cofactor evidence="8">
        <name>Mg(2+)</name>
        <dbReference type="ChEBI" id="CHEBI:18420"/>
    </cofactor>
</comment>
<dbReference type="Pfam" id="PF01648">
    <property type="entry name" value="ACPS"/>
    <property type="match status" value="1"/>
</dbReference>
<keyword evidence="1 8" id="KW-0444">Lipid biosynthesis</keyword>
<feature type="binding site" evidence="8">
    <location>
        <position position="5"/>
    </location>
    <ligand>
        <name>Mg(2+)</name>
        <dbReference type="ChEBI" id="CHEBI:18420"/>
    </ligand>
</feature>
<dbReference type="EMBL" id="AP011529">
    <property type="protein sequence ID" value="BAI80505.1"/>
    <property type="molecule type" value="Genomic_DNA"/>
</dbReference>
<dbReference type="Proteomes" id="UP000001520">
    <property type="component" value="Chromosome"/>
</dbReference>
<evidence type="ECO:0000256" key="5">
    <source>
        <dbReference type="ARBA" id="ARBA00022842"/>
    </source>
</evidence>
<dbReference type="NCBIfam" id="TIGR00556">
    <property type="entry name" value="pantethn_trn"/>
    <property type="match status" value="1"/>
</dbReference>
<dbReference type="GO" id="GO:0005737">
    <property type="term" value="C:cytoplasm"/>
    <property type="evidence" value="ECO:0007669"/>
    <property type="project" value="UniProtKB-SubCell"/>
</dbReference>
<dbReference type="SUPFAM" id="SSF56214">
    <property type="entry name" value="4'-phosphopantetheinyl transferase"/>
    <property type="match status" value="1"/>
</dbReference>
<comment type="subcellular location">
    <subcellularLocation>
        <location evidence="8">Cytoplasm</location>
    </subcellularLocation>
</comment>
<keyword evidence="8" id="KW-0963">Cytoplasm</keyword>
<dbReference type="OrthoDB" id="517356at2"/>
<keyword evidence="2 8" id="KW-0808">Transferase</keyword>
<dbReference type="HAMAP" id="MF_00101">
    <property type="entry name" value="AcpS"/>
    <property type="match status" value="1"/>
</dbReference>
<keyword evidence="7 8" id="KW-0275">Fatty acid biosynthesis</keyword>
<feature type="binding site" evidence="8">
    <location>
        <position position="55"/>
    </location>
    <ligand>
        <name>Mg(2+)</name>
        <dbReference type="ChEBI" id="CHEBI:18420"/>
    </ligand>
</feature>
<sequence>MLGCDIIEISRIKKAYLKYGEKFLDKILSNTEKKIFMEKEGSKYFYLAGRFAAKEAVVKCEDKKILSYTNIEILNSKTGKPFVKIKGVVRDDLKISISHSKDYAIAVCAKL</sequence>
<evidence type="ECO:0000256" key="7">
    <source>
        <dbReference type="ARBA" id="ARBA00023160"/>
    </source>
</evidence>
<evidence type="ECO:0000313" key="11">
    <source>
        <dbReference type="Proteomes" id="UP000001520"/>
    </source>
</evidence>